<dbReference type="RefSeq" id="WP_211482798.1">
    <property type="nucleotide sequence ID" value="NZ_FQZU01000010.1"/>
</dbReference>
<accession>A0A1M6LB63</accession>
<dbReference type="Pfam" id="PF01936">
    <property type="entry name" value="NYN"/>
    <property type="match status" value="1"/>
</dbReference>
<dbReference type="Proteomes" id="UP000183994">
    <property type="component" value="Unassembled WGS sequence"/>
</dbReference>
<name>A0A1M6LB63_9BACT</name>
<sequence length="172" mass="19506">MRTSVYIDGFNLYYRALKNTSYKWLDLKQLAANLLQPKHVITEIKYFTAIVSGIFDARQPIRQKTYIRALESYIPEVSVHYGHFLSHTASLPRSPLTQPPSFANVIKTEEKGSDVNLAVHLLNDAWLDKYDCAIVISNDSDLAEPLRLIREQNGKLLGLLSPLVQGHPSQEL</sequence>
<dbReference type="Gene3D" id="3.40.50.1010">
    <property type="entry name" value="5'-nuclease"/>
    <property type="match status" value="1"/>
</dbReference>
<evidence type="ECO:0000313" key="2">
    <source>
        <dbReference type="EMBL" id="SHJ68415.1"/>
    </source>
</evidence>
<dbReference type="InterPro" id="IPR021139">
    <property type="entry name" value="NYN"/>
</dbReference>
<feature type="domain" description="NYN" evidence="1">
    <location>
        <begin position="2"/>
        <end position="161"/>
    </location>
</feature>
<organism evidence="2 3">
    <name type="scientific">Desulfatibacillum alkenivorans DSM 16219</name>
    <dbReference type="NCBI Taxonomy" id="1121393"/>
    <lineage>
        <taxon>Bacteria</taxon>
        <taxon>Pseudomonadati</taxon>
        <taxon>Thermodesulfobacteriota</taxon>
        <taxon>Desulfobacteria</taxon>
        <taxon>Desulfobacterales</taxon>
        <taxon>Desulfatibacillaceae</taxon>
        <taxon>Desulfatibacillum</taxon>
    </lineage>
</organism>
<protein>
    <submittedName>
        <fullName evidence="2">NYN domain-containing protein</fullName>
    </submittedName>
</protein>
<proteinExistence type="predicted"/>
<evidence type="ECO:0000259" key="1">
    <source>
        <dbReference type="Pfam" id="PF01936"/>
    </source>
</evidence>
<dbReference type="AlphaFoldDB" id="A0A1M6LB63"/>
<gene>
    <name evidence="2" type="ORF">SAMN02745216_02086</name>
</gene>
<dbReference type="CDD" id="cd18722">
    <property type="entry name" value="PIN_NicB-like"/>
    <property type="match status" value="1"/>
</dbReference>
<dbReference type="GO" id="GO:0004540">
    <property type="term" value="F:RNA nuclease activity"/>
    <property type="evidence" value="ECO:0007669"/>
    <property type="project" value="InterPro"/>
</dbReference>
<evidence type="ECO:0000313" key="3">
    <source>
        <dbReference type="Proteomes" id="UP000183994"/>
    </source>
</evidence>
<dbReference type="EMBL" id="FQZU01000010">
    <property type="protein sequence ID" value="SHJ68415.1"/>
    <property type="molecule type" value="Genomic_DNA"/>
</dbReference>
<keyword evidence="3" id="KW-1185">Reference proteome</keyword>
<reference evidence="3" key="1">
    <citation type="submission" date="2016-11" db="EMBL/GenBank/DDBJ databases">
        <authorList>
            <person name="Varghese N."/>
            <person name="Submissions S."/>
        </authorList>
    </citation>
    <scope>NUCLEOTIDE SEQUENCE [LARGE SCALE GENOMIC DNA]</scope>
    <source>
        <strain evidence="3">DSM 16219</strain>
    </source>
</reference>